<keyword evidence="1" id="KW-0472">Membrane</keyword>
<feature type="transmembrane region" description="Helical" evidence="1">
    <location>
        <begin position="176"/>
        <end position="198"/>
    </location>
</feature>
<name>A0A4R4P092_9ACTN</name>
<dbReference type="Proteomes" id="UP000295075">
    <property type="component" value="Unassembled WGS sequence"/>
</dbReference>
<keyword evidence="1" id="KW-0812">Transmembrane</keyword>
<comment type="caution">
    <text evidence="2">The sequence shown here is derived from an EMBL/GenBank/DDBJ whole genome shotgun (WGS) entry which is preliminary data.</text>
</comment>
<dbReference type="EMBL" id="SMKA01000345">
    <property type="protein sequence ID" value="TDC15239.1"/>
    <property type="molecule type" value="Genomic_DNA"/>
</dbReference>
<keyword evidence="3" id="KW-1185">Reference proteome</keyword>
<gene>
    <name evidence="2" type="ORF">E1261_40735</name>
</gene>
<dbReference type="AlphaFoldDB" id="A0A4R4P092"/>
<dbReference type="OrthoDB" id="3404376at2"/>
<accession>A0A4R4P092</accession>
<keyword evidence="1" id="KW-1133">Transmembrane helix</keyword>
<organism evidence="2 3">
    <name type="scientific">Kribbella albertanoniae</name>
    <dbReference type="NCBI Taxonomy" id="1266829"/>
    <lineage>
        <taxon>Bacteria</taxon>
        <taxon>Bacillati</taxon>
        <taxon>Actinomycetota</taxon>
        <taxon>Actinomycetes</taxon>
        <taxon>Propionibacteriales</taxon>
        <taxon>Kribbellaceae</taxon>
        <taxon>Kribbella</taxon>
    </lineage>
</organism>
<evidence type="ECO:0000313" key="3">
    <source>
        <dbReference type="Proteomes" id="UP000295075"/>
    </source>
</evidence>
<evidence type="ECO:0000256" key="1">
    <source>
        <dbReference type="SAM" id="Phobius"/>
    </source>
</evidence>
<feature type="transmembrane region" description="Helical" evidence="1">
    <location>
        <begin position="68"/>
        <end position="89"/>
    </location>
</feature>
<proteinExistence type="predicted"/>
<evidence type="ECO:0000313" key="2">
    <source>
        <dbReference type="EMBL" id="TDC15239.1"/>
    </source>
</evidence>
<dbReference type="RefSeq" id="WP_132415112.1">
    <property type="nucleotide sequence ID" value="NZ_SMKA01000345.1"/>
</dbReference>
<feature type="transmembrane region" description="Helical" evidence="1">
    <location>
        <begin position="101"/>
        <end position="122"/>
    </location>
</feature>
<feature type="transmembrane region" description="Helical" evidence="1">
    <location>
        <begin position="39"/>
        <end position="56"/>
    </location>
</feature>
<sequence length="203" mass="20876">MRVYRVIAGVTGVVGVLGAVLSHVGAAEADRTFASASGVAQSLISVGVPFIGAVAAARREQSVYRLAIGYAVGLAAVGLIASILVAWLVPSTASDRWEHAPVLIIGAFVTQVVAQLTGTGLGMLIGRGWIAAAATIVLPLGLYGVLSATAPGARPWLTPYGSAQPWWNGEYGGSDVLPNVVMFALWGLALNLAGLYVARSRRP</sequence>
<protein>
    <submittedName>
        <fullName evidence="2">Uncharacterized protein</fullName>
    </submittedName>
</protein>
<feature type="transmembrane region" description="Helical" evidence="1">
    <location>
        <begin position="129"/>
        <end position="150"/>
    </location>
</feature>
<reference evidence="2 3" key="1">
    <citation type="submission" date="2019-03" db="EMBL/GenBank/DDBJ databases">
        <title>Draft genome sequences of novel Actinobacteria.</title>
        <authorList>
            <person name="Sahin N."/>
            <person name="Ay H."/>
            <person name="Saygin H."/>
        </authorList>
    </citation>
    <scope>NUCLEOTIDE SEQUENCE [LARGE SCALE GENOMIC DNA]</scope>
    <source>
        <strain evidence="2 3">JCM 30547</strain>
    </source>
</reference>